<dbReference type="PANTHER" id="PTHR40267:SF1">
    <property type="entry name" value="BLR3294 PROTEIN"/>
    <property type="match status" value="1"/>
</dbReference>
<dbReference type="Gene3D" id="3.40.50.12500">
    <property type="match status" value="1"/>
</dbReference>
<dbReference type="InterPro" id="IPR026286">
    <property type="entry name" value="MaiA/AMDase"/>
</dbReference>
<sequence length="242" mass="25818">MSSFPYHLLESTLPAMGLIVLRVDETVETDIRRDVTPDLARLHVTRVPSGDELTPESIAGMERELVAAASLLPPACTFDVVGYACTSGAAQIGPDRVWTLVASGAKALQVTDPLSAALAAFEQLDIGRVGIVSPYVSSVAEPIRRAFVTHGVAVPDMLSFGEMIEARVARIDPRSIAEAARALAGRCALDAVFLSCTNLRTYDILPELADDLQMPVLSSNQVLSWHMAALAGLSPDPIGLRR</sequence>
<evidence type="ECO:0000313" key="2">
    <source>
        <dbReference type="Proteomes" id="UP001595632"/>
    </source>
</evidence>
<accession>A0ABV7GYB7</accession>
<dbReference type="PANTHER" id="PTHR40267">
    <property type="entry name" value="BLR3294 PROTEIN"/>
    <property type="match status" value="1"/>
</dbReference>
<reference evidence="2" key="1">
    <citation type="journal article" date="2019" name="Int. J. Syst. Evol. Microbiol.">
        <title>The Global Catalogue of Microorganisms (GCM) 10K type strain sequencing project: providing services to taxonomists for standard genome sequencing and annotation.</title>
        <authorList>
            <consortium name="The Broad Institute Genomics Platform"/>
            <consortium name="The Broad Institute Genome Sequencing Center for Infectious Disease"/>
            <person name="Wu L."/>
            <person name="Ma J."/>
        </authorList>
    </citation>
    <scope>NUCLEOTIDE SEQUENCE [LARGE SCALE GENOMIC DNA]</scope>
    <source>
        <strain evidence="2">KCTC 52366</strain>
    </source>
</reference>
<gene>
    <name evidence="1" type="ORF">ACFOGP_22670</name>
</gene>
<dbReference type="InterPro" id="IPR053714">
    <property type="entry name" value="Iso_Racemase_Enz_sf"/>
</dbReference>
<keyword evidence="2" id="KW-1185">Reference proteome</keyword>
<proteinExistence type="predicted"/>
<dbReference type="EMBL" id="JBHRTB010000010">
    <property type="protein sequence ID" value="MFC3145543.1"/>
    <property type="molecule type" value="Genomic_DNA"/>
</dbReference>
<evidence type="ECO:0000313" key="1">
    <source>
        <dbReference type="EMBL" id="MFC3145543.1"/>
    </source>
</evidence>
<comment type="caution">
    <text evidence="1">The sequence shown here is derived from an EMBL/GenBank/DDBJ whole genome shotgun (WGS) entry which is preliminary data.</text>
</comment>
<organism evidence="1 2">
    <name type="scientific">Psychromarinibacter halotolerans</name>
    <dbReference type="NCBI Taxonomy" id="1775175"/>
    <lineage>
        <taxon>Bacteria</taxon>
        <taxon>Pseudomonadati</taxon>
        <taxon>Pseudomonadota</taxon>
        <taxon>Alphaproteobacteria</taxon>
        <taxon>Rhodobacterales</taxon>
        <taxon>Paracoccaceae</taxon>
        <taxon>Psychromarinibacter</taxon>
    </lineage>
</organism>
<dbReference type="PIRSF" id="PIRSF015736">
    <property type="entry name" value="MI"/>
    <property type="match status" value="1"/>
</dbReference>
<dbReference type="Pfam" id="PF17645">
    <property type="entry name" value="Amdase"/>
    <property type="match status" value="1"/>
</dbReference>
<dbReference type="RefSeq" id="WP_275632498.1">
    <property type="nucleotide sequence ID" value="NZ_JARGYD010000003.1"/>
</dbReference>
<protein>
    <submittedName>
        <fullName evidence="1">Asp/Glu racemase</fullName>
    </submittedName>
</protein>
<name>A0ABV7GYB7_9RHOB</name>
<dbReference type="Proteomes" id="UP001595632">
    <property type="component" value="Unassembled WGS sequence"/>
</dbReference>